<dbReference type="EMBL" id="JACPRF010000195">
    <property type="protein sequence ID" value="MBI2876495.1"/>
    <property type="molecule type" value="Genomic_DNA"/>
</dbReference>
<comment type="caution">
    <text evidence="3">The sequence shown here is derived from an EMBL/GenBank/DDBJ whole genome shotgun (WGS) entry which is preliminary data.</text>
</comment>
<dbReference type="PANTHER" id="PTHR42924:SF3">
    <property type="entry name" value="POLYMERASE_HISTIDINOL PHOSPHATASE N-TERMINAL DOMAIN-CONTAINING PROTEIN"/>
    <property type="match status" value="1"/>
</dbReference>
<dbReference type="GO" id="GO:0004534">
    <property type="term" value="F:5'-3' RNA exonuclease activity"/>
    <property type="evidence" value="ECO:0007669"/>
    <property type="project" value="TreeGrafter"/>
</dbReference>
<evidence type="ECO:0000259" key="2">
    <source>
        <dbReference type="SMART" id="SM00481"/>
    </source>
</evidence>
<dbReference type="InterPro" id="IPR016195">
    <property type="entry name" value="Pol/histidinol_Pase-like"/>
</dbReference>
<dbReference type="InterPro" id="IPR003141">
    <property type="entry name" value="Pol/His_phosphatase_N"/>
</dbReference>
<dbReference type="Pfam" id="PF02811">
    <property type="entry name" value="PHP"/>
    <property type="match status" value="1"/>
</dbReference>
<sequence length="311" mass="34079">MGPRIDLHIHTRASDGTFTPAEVIAAAAQLGLGAIALTDHDTVASVQEGARLARLAGMGYLRGVELTALRDAREIHLLGYQIDLEAPGLRRYMQDVGETRQQDTRVAVEKLVRLGLNLGWEEYQEYQAHRFRPEEGGWPLINLLKEKGYVRSHLDYFDRYFGVGRPAHIPPHYPPVARAIQAIREAGGVAILAHPASYHMNGEVVDEVWLKDLLAEGLNGLEVFTPYNHAGCSSERLLQLAQRLGLLATGGSDFHGAFTEERRLGSVEADYSLFQAVERFLASLPQPTGKAVGSQDSSTEFSAQGGEIASL</sequence>
<dbReference type="SUPFAM" id="SSF89550">
    <property type="entry name" value="PHP domain-like"/>
    <property type="match status" value="1"/>
</dbReference>
<evidence type="ECO:0000313" key="4">
    <source>
        <dbReference type="Proteomes" id="UP000769766"/>
    </source>
</evidence>
<dbReference type="Proteomes" id="UP000769766">
    <property type="component" value="Unassembled WGS sequence"/>
</dbReference>
<evidence type="ECO:0000256" key="1">
    <source>
        <dbReference type="SAM" id="MobiDB-lite"/>
    </source>
</evidence>
<dbReference type="InterPro" id="IPR052018">
    <property type="entry name" value="PHP_domain"/>
</dbReference>
<dbReference type="PANTHER" id="PTHR42924">
    <property type="entry name" value="EXONUCLEASE"/>
    <property type="match status" value="1"/>
</dbReference>
<feature type="domain" description="Polymerase/histidinol phosphatase N-terminal" evidence="2">
    <location>
        <begin position="5"/>
        <end position="70"/>
    </location>
</feature>
<organism evidence="3 4">
    <name type="scientific">Tectimicrobiota bacterium</name>
    <dbReference type="NCBI Taxonomy" id="2528274"/>
    <lineage>
        <taxon>Bacteria</taxon>
        <taxon>Pseudomonadati</taxon>
        <taxon>Nitrospinota/Tectimicrobiota group</taxon>
        <taxon>Candidatus Tectimicrobiota</taxon>
    </lineage>
</organism>
<dbReference type="Gene3D" id="3.20.20.140">
    <property type="entry name" value="Metal-dependent hydrolases"/>
    <property type="match status" value="1"/>
</dbReference>
<feature type="region of interest" description="Disordered" evidence="1">
    <location>
        <begin position="286"/>
        <end position="311"/>
    </location>
</feature>
<accession>A0A932FV99</accession>
<name>A0A932FV99_UNCTE</name>
<reference evidence="3" key="1">
    <citation type="submission" date="2020-07" db="EMBL/GenBank/DDBJ databases">
        <title>Huge and variable diversity of episymbiotic CPR bacteria and DPANN archaea in groundwater ecosystems.</title>
        <authorList>
            <person name="He C.Y."/>
            <person name="Keren R."/>
            <person name="Whittaker M."/>
            <person name="Farag I.F."/>
            <person name="Doudna J."/>
            <person name="Cate J.H.D."/>
            <person name="Banfield J.F."/>
        </authorList>
    </citation>
    <scope>NUCLEOTIDE SEQUENCE</scope>
    <source>
        <strain evidence="3">NC_groundwater_672_Ag_B-0.1um_62_36</strain>
    </source>
</reference>
<dbReference type="SMART" id="SM00481">
    <property type="entry name" value="POLIIIAc"/>
    <property type="match status" value="1"/>
</dbReference>
<feature type="non-terminal residue" evidence="3">
    <location>
        <position position="311"/>
    </location>
</feature>
<protein>
    <submittedName>
        <fullName evidence="3">PHP domain-containing protein</fullName>
    </submittedName>
</protein>
<proteinExistence type="predicted"/>
<dbReference type="AlphaFoldDB" id="A0A932FV99"/>
<gene>
    <name evidence="3" type="ORF">HYY20_06400</name>
</gene>
<evidence type="ECO:0000313" key="3">
    <source>
        <dbReference type="EMBL" id="MBI2876495.1"/>
    </source>
</evidence>
<dbReference type="InterPro" id="IPR004013">
    <property type="entry name" value="PHP_dom"/>
</dbReference>
<dbReference type="GO" id="GO:0035312">
    <property type="term" value="F:5'-3' DNA exonuclease activity"/>
    <property type="evidence" value="ECO:0007669"/>
    <property type="project" value="TreeGrafter"/>
</dbReference>
<dbReference type="CDD" id="cd07438">
    <property type="entry name" value="PHP_HisPPase_AMP"/>
    <property type="match status" value="1"/>
</dbReference>
<dbReference type="Gene3D" id="1.10.150.650">
    <property type="match status" value="1"/>
</dbReference>